<dbReference type="InterPro" id="IPR002397">
    <property type="entry name" value="Cyt_P450_B"/>
</dbReference>
<dbReference type="InterPro" id="IPR017972">
    <property type="entry name" value="Cyt_P450_CS"/>
</dbReference>
<organism evidence="4 5">
    <name type="scientific">Streptomyces prasinus</name>
    <dbReference type="NCBI Taxonomy" id="67345"/>
    <lineage>
        <taxon>Bacteria</taxon>
        <taxon>Bacillati</taxon>
        <taxon>Actinomycetota</taxon>
        <taxon>Actinomycetes</taxon>
        <taxon>Kitasatosporales</taxon>
        <taxon>Streptomycetaceae</taxon>
        <taxon>Streptomyces</taxon>
    </lineage>
</organism>
<dbReference type="EMBL" id="CP023697">
    <property type="protein sequence ID" value="QEV09120.1"/>
    <property type="molecule type" value="Genomic_DNA"/>
</dbReference>
<dbReference type="PANTHER" id="PTHR46696:SF1">
    <property type="entry name" value="CYTOCHROME P450 YJIB-RELATED"/>
    <property type="match status" value="1"/>
</dbReference>
<dbReference type="InterPro" id="IPR001128">
    <property type="entry name" value="Cyt_P450"/>
</dbReference>
<evidence type="ECO:0000313" key="5">
    <source>
        <dbReference type="Proteomes" id="UP000326041"/>
    </source>
</evidence>
<keyword evidence="2" id="KW-0408">Iron</keyword>
<evidence type="ECO:0000256" key="3">
    <source>
        <dbReference type="SAM" id="MobiDB-lite"/>
    </source>
</evidence>
<evidence type="ECO:0000256" key="2">
    <source>
        <dbReference type="RuleBase" id="RU000461"/>
    </source>
</evidence>
<keyword evidence="5" id="KW-1185">Reference proteome</keyword>
<dbReference type="GeneID" id="95538523"/>
<dbReference type="RefSeq" id="WP_055606428.1">
    <property type="nucleotide sequence ID" value="NZ_CP023697.1"/>
</dbReference>
<dbReference type="Proteomes" id="UP000326041">
    <property type="component" value="Chromosome"/>
</dbReference>
<dbReference type="Pfam" id="PF00067">
    <property type="entry name" value="p450"/>
    <property type="match status" value="2"/>
</dbReference>
<gene>
    <name evidence="4" type="ORF">CP972_29020</name>
</gene>
<keyword evidence="2" id="KW-0503">Monooxygenase</keyword>
<accession>A0ABX6B4U8</accession>
<feature type="region of interest" description="Disordered" evidence="3">
    <location>
        <begin position="386"/>
        <end position="405"/>
    </location>
</feature>
<dbReference type="InterPro" id="IPR036396">
    <property type="entry name" value="Cyt_P450_sf"/>
</dbReference>
<keyword evidence="2" id="KW-0349">Heme</keyword>
<name>A0ABX6B4U8_9ACTN</name>
<proteinExistence type="inferred from homology"/>
<dbReference type="PROSITE" id="PS00086">
    <property type="entry name" value="CYTOCHROME_P450"/>
    <property type="match status" value="1"/>
</dbReference>
<sequence>MVTAENAATSEVPFLNIIDPGFDFGAPEVMAAQAESWYADSPMGLLVLRYAEAQELLRDRRLDHNGRGYMEQNGVFDGPIYDWFVPMINNHDGEDHRRLRGLVSKAFTPRMISELRPFIRAEAERMAEEMASAGSCDFVESFADPLPLAVMCRMLGVPREDYDTFRLWTNDIGLVFSMIHGGDIVARVERAVVGLNGYISSLMEDKAKNPGDDLISTLVAAQREEGQVSEDELRNLLVTLVFAAHDTTCHQLSNAMVVFAEHPEQWNLLAERPELAPQAIEEIIRWAPSTPIIYRCAAEDFDYGGLRVEKGTFMTMCAQTAQRDPRVFEDGGSFDITTGSTAPPLLFGAGLHYCLGAPLARAEMADALSALVRRLGPPSVVGPVSWRPPTGIHGPEQLPLRFGDR</sequence>
<evidence type="ECO:0000256" key="1">
    <source>
        <dbReference type="ARBA" id="ARBA00010617"/>
    </source>
</evidence>
<dbReference type="PRINTS" id="PR00359">
    <property type="entry name" value="BP450"/>
</dbReference>
<comment type="similarity">
    <text evidence="1 2">Belongs to the cytochrome P450 family.</text>
</comment>
<keyword evidence="2" id="KW-0560">Oxidoreductase</keyword>
<dbReference type="PANTHER" id="PTHR46696">
    <property type="entry name" value="P450, PUTATIVE (EUROFUNG)-RELATED"/>
    <property type="match status" value="1"/>
</dbReference>
<reference evidence="4 5" key="1">
    <citation type="submission" date="2017-09" db="EMBL/GenBank/DDBJ databases">
        <authorList>
            <person name="Lee N."/>
            <person name="Cho B.-K."/>
        </authorList>
    </citation>
    <scope>NUCLEOTIDE SEQUENCE [LARGE SCALE GENOMIC DNA]</scope>
    <source>
        <strain evidence="4 5">ATCC 13879</strain>
    </source>
</reference>
<protein>
    <submittedName>
        <fullName evidence="4">Cytochrome P450</fullName>
    </submittedName>
</protein>
<dbReference type="Gene3D" id="1.10.630.10">
    <property type="entry name" value="Cytochrome P450"/>
    <property type="match status" value="1"/>
</dbReference>
<dbReference type="SUPFAM" id="SSF48264">
    <property type="entry name" value="Cytochrome P450"/>
    <property type="match status" value="1"/>
</dbReference>
<evidence type="ECO:0000313" key="4">
    <source>
        <dbReference type="EMBL" id="QEV09120.1"/>
    </source>
</evidence>
<keyword evidence="2" id="KW-0479">Metal-binding</keyword>